<feature type="compositionally biased region" description="Basic and acidic residues" evidence="1">
    <location>
        <begin position="154"/>
        <end position="164"/>
    </location>
</feature>
<name>A0A6J4I853_9PROT</name>
<evidence type="ECO:0000256" key="1">
    <source>
        <dbReference type="SAM" id="MobiDB-lite"/>
    </source>
</evidence>
<feature type="compositionally biased region" description="Basic residues" evidence="1">
    <location>
        <begin position="206"/>
        <end position="217"/>
    </location>
</feature>
<evidence type="ECO:0000313" key="2">
    <source>
        <dbReference type="EMBL" id="CAA9243838.1"/>
    </source>
</evidence>
<feature type="compositionally biased region" description="Basic residues" evidence="1">
    <location>
        <begin position="312"/>
        <end position="321"/>
    </location>
</feature>
<gene>
    <name evidence="2" type="ORF">AVDCRST_MAG08-1766</name>
</gene>
<accession>A0A6J4I853</accession>
<protein>
    <submittedName>
        <fullName evidence="2">Uncharacterized protein</fullName>
    </submittedName>
</protein>
<proteinExistence type="predicted"/>
<feature type="non-terminal residue" evidence="2">
    <location>
        <position position="443"/>
    </location>
</feature>
<feature type="compositionally biased region" description="Basic residues" evidence="1">
    <location>
        <begin position="420"/>
        <end position="432"/>
    </location>
</feature>
<feature type="region of interest" description="Disordered" evidence="1">
    <location>
        <begin position="420"/>
        <end position="443"/>
    </location>
</feature>
<feature type="compositionally biased region" description="Basic and acidic residues" evidence="1">
    <location>
        <begin position="131"/>
        <end position="146"/>
    </location>
</feature>
<reference evidence="2" key="1">
    <citation type="submission" date="2020-02" db="EMBL/GenBank/DDBJ databases">
        <authorList>
            <person name="Meier V. D."/>
        </authorList>
    </citation>
    <scope>NUCLEOTIDE SEQUENCE</scope>
    <source>
        <strain evidence="2">AVDCRST_MAG08</strain>
    </source>
</reference>
<feature type="compositionally biased region" description="Low complexity" evidence="1">
    <location>
        <begin position="433"/>
        <end position="443"/>
    </location>
</feature>
<dbReference type="AlphaFoldDB" id="A0A6J4I853"/>
<feature type="compositionally biased region" description="Low complexity" evidence="1">
    <location>
        <begin position="194"/>
        <end position="205"/>
    </location>
</feature>
<feature type="non-terminal residue" evidence="2">
    <location>
        <position position="1"/>
    </location>
</feature>
<feature type="compositionally biased region" description="Basic residues" evidence="1">
    <location>
        <begin position="87"/>
        <end position="104"/>
    </location>
</feature>
<feature type="compositionally biased region" description="Basic and acidic residues" evidence="1">
    <location>
        <begin position="35"/>
        <end position="58"/>
    </location>
</feature>
<dbReference type="EMBL" id="CADCTG010000148">
    <property type="protein sequence ID" value="CAA9243838.1"/>
    <property type="molecule type" value="Genomic_DNA"/>
</dbReference>
<sequence>GAHHHPARRDRPRRGRAGGCGRGRRRGGAAHPNRGRGDAAPADRERRRAARHPPDAFRRAGRGHLPREHGQVRPGDRRAGPRGLRGLGRHPRPDRRHRQHRRRPGRGDRLGRRPARLRRQARRGFGHRRVPRQEVRRLDVPRREIRQAGALQQLDRHPARRLDGSGRLPRFGGEGGGVRHHPAGPRGLPPPLPGAQALEQTGGLHPRQRRGGRQRHGQLAHLVARRLPGGRGRQGRHQQPRDHRVAELPQGTLPHLRARHAVLARPVEQPSLRLAGVLADAQRRVAVFRPEERSGDARHRRGHGPCAEAARPRRRPAGRRHRAECHGVPAHALPERGEAVHRLSDGGRAVRPVVDRLPRLLVAPAQGLRRERGVGFGPQAQGVPGGHEQPVLERLQGADHPGFGHRLGGVRHGADVRLRRLRPGHAGGRRTRGGAPRPTLLPL</sequence>
<feature type="region of interest" description="Disordered" evidence="1">
    <location>
        <begin position="291"/>
        <end position="321"/>
    </location>
</feature>
<feature type="compositionally biased region" description="Basic residues" evidence="1">
    <location>
        <begin position="1"/>
        <end position="28"/>
    </location>
</feature>
<organism evidence="2">
    <name type="scientific">uncultured Acetobacteraceae bacterium</name>
    <dbReference type="NCBI Taxonomy" id="169975"/>
    <lineage>
        <taxon>Bacteria</taxon>
        <taxon>Pseudomonadati</taxon>
        <taxon>Pseudomonadota</taxon>
        <taxon>Alphaproteobacteria</taxon>
        <taxon>Acetobacterales</taxon>
        <taxon>Acetobacteraceae</taxon>
        <taxon>environmental samples</taxon>
    </lineage>
</organism>
<feature type="compositionally biased region" description="Basic and acidic residues" evidence="1">
    <location>
        <begin position="65"/>
        <end position="79"/>
    </location>
</feature>
<feature type="compositionally biased region" description="Basic residues" evidence="1">
    <location>
        <begin position="112"/>
        <end position="130"/>
    </location>
</feature>
<feature type="region of interest" description="Disordered" evidence="1">
    <location>
        <begin position="1"/>
        <end position="217"/>
    </location>
</feature>